<keyword evidence="4" id="KW-0528">Neurotoxin</keyword>
<dbReference type="InterPro" id="IPR035076">
    <property type="entry name" value="Toxin/TOLIP"/>
</dbReference>
<feature type="domain" description="Snake toxin/toxin-like" evidence="2">
    <location>
        <begin position="22"/>
        <end position="78"/>
    </location>
</feature>
<evidence type="ECO:0000313" key="4">
    <source>
        <dbReference type="RefSeq" id="XP_014070431.1"/>
    </source>
</evidence>
<evidence type="ECO:0000256" key="1">
    <source>
        <dbReference type="SAM" id="SignalP"/>
    </source>
</evidence>
<dbReference type="AlphaFoldDB" id="A0A1S3T1G5"/>
<sequence>MRTLLLTTVLLVLLCSTQVLTLSCYTCEEDDADCKQVTECPPSSMYCRTVVTADTVTRTCEEMCVSGVNAYCCQGDLCEN</sequence>
<gene>
    <name evidence="4" type="primary">ly6d</name>
</gene>
<protein>
    <submittedName>
        <fullName evidence="4">Short neurotoxin 8</fullName>
    </submittedName>
</protein>
<keyword evidence="3" id="KW-1185">Reference proteome</keyword>
<feature type="signal peptide" evidence="1">
    <location>
        <begin position="1"/>
        <end position="21"/>
    </location>
</feature>
<proteinExistence type="predicted"/>
<accession>A0A1S3T1G5</accession>
<evidence type="ECO:0000313" key="3">
    <source>
        <dbReference type="Proteomes" id="UP001652741"/>
    </source>
</evidence>
<dbReference type="PROSITE" id="PS51257">
    <property type="entry name" value="PROKAR_LIPOPROTEIN"/>
    <property type="match status" value="1"/>
</dbReference>
<dbReference type="SUPFAM" id="SSF57302">
    <property type="entry name" value="Snake toxin-like"/>
    <property type="match status" value="1"/>
</dbReference>
<dbReference type="Proteomes" id="UP001652741">
    <property type="component" value="Chromosome ssa09"/>
</dbReference>
<keyword evidence="1" id="KW-0732">Signal</keyword>
<reference evidence="4" key="1">
    <citation type="submission" date="2025-08" db="UniProtKB">
        <authorList>
            <consortium name="RefSeq"/>
        </authorList>
    </citation>
    <scope>IDENTIFICATION</scope>
</reference>
<name>A0A1S3T1G5_SALSA</name>
<dbReference type="InterPro" id="IPR045860">
    <property type="entry name" value="Snake_toxin-like_sf"/>
</dbReference>
<feature type="chain" id="PRO_5010175472" evidence="1">
    <location>
        <begin position="22"/>
        <end position="80"/>
    </location>
</feature>
<dbReference type="RefSeq" id="XP_014070431.1">
    <property type="nucleotide sequence ID" value="XM_014214956.2"/>
</dbReference>
<keyword evidence="4" id="KW-0800">Toxin</keyword>
<organism evidence="3 4">
    <name type="scientific">Salmo salar</name>
    <name type="common">Atlantic salmon</name>
    <dbReference type="NCBI Taxonomy" id="8030"/>
    <lineage>
        <taxon>Eukaryota</taxon>
        <taxon>Metazoa</taxon>
        <taxon>Chordata</taxon>
        <taxon>Craniata</taxon>
        <taxon>Vertebrata</taxon>
        <taxon>Euteleostomi</taxon>
        <taxon>Actinopterygii</taxon>
        <taxon>Neopterygii</taxon>
        <taxon>Teleostei</taxon>
        <taxon>Protacanthopterygii</taxon>
        <taxon>Salmoniformes</taxon>
        <taxon>Salmonidae</taxon>
        <taxon>Salmoninae</taxon>
        <taxon>Salmo</taxon>
    </lineage>
</organism>
<dbReference type="Pfam" id="PF00087">
    <property type="entry name" value="Toxin_TOLIP"/>
    <property type="match status" value="1"/>
</dbReference>
<dbReference type="Gene3D" id="2.10.60.10">
    <property type="entry name" value="CD59"/>
    <property type="match status" value="1"/>
</dbReference>
<dbReference type="KEGG" id="sasa:106613067"/>
<evidence type="ECO:0000259" key="2">
    <source>
        <dbReference type="Pfam" id="PF00087"/>
    </source>
</evidence>